<feature type="domain" description="ABC transmembrane type-1" evidence="11">
    <location>
        <begin position="23"/>
        <end position="230"/>
    </location>
</feature>
<dbReference type="Gene3D" id="1.10.3720.10">
    <property type="entry name" value="MetI-like"/>
    <property type="match status" value="1"/>
</dbReference>
<evidence type="ECO:0000256" key="7">
    <source>
        <dbReference type="ARBA" id="ARBA00022970"/>
    </source>
</evidence>
<dbReference type="InterPro" id="IPR010065">
    <property type="entry name" value="AA_ABC_transptr_permease_3TM"/>
</dbReference>
<dbReference type="PANTHER" id="PTHR30614:SF47">
    <property type="entry name" value="ABC TRANSPORTER PERMEASE"/>
    <property type="match status" value="1"/>
</dbReference>
<keyword evidence="9 10" id="KW-0472">Membrane</keyword>
<evidence type="ECO:0000259" key="11">
    <source>
        <dbReference type="PROSITE" id="PS50928"/>
    </source>
</evidence>
<keyword evidence="6 10" id="KW-0812">Transmembrane</keyword>
<name>A0AAT9G4Y5_9ENTR</name>
<keyword evidence="7" id="KW-0029">Amino-acid transport</keyword>
<feature type="transmembrane region" description="Helical" evidence="10">
    <location>
        <begin position="211"/>
        <end position="232"/>
    </location>
</feature>
<proteinExistence type="inferred from homology"/>
<dbReference type="EMBL" id="AP028961">
    <property type="protein sequence ID" value="BET44763.1"/>
    <property type="molecule type" value="Genomic_DNA"/>
</dbReference>
<evidence type="ECO:0000256" key="3">
    <source>
        <dbReference type="ARBA" id="ARBA00022448"/>
    </source>
</evidence>
<evidence type="ECO:0000256" key="2">
    <source>
        <dbReference type="ARBA" id="ARBA00010072"/>
    </source>
</evidence>
<keyword evidence="8 10" id="KW-1133">Transmembrane helix</keyword>
<keyword evidence="4" id="KW-1003">Cell membrane</keyword>
<feature type="transmembrane region" description="Helical" evidence="10">
    <location>
        <begin position="107"/>
        <end position="130"/>
    </location>
</feature>
<dbReference type="GO" id="GO:0043190">
    <property type="term" value="C:ATP-binding cassette (ABC) transporter complex"/>
    <property type="evidence" value="ECO:0007669"/>
    <property type="project" value="InterPro"/>
</dbReference>
<organism evidence="12">
    <name type="scientific">Candidatus Aschnera chinzeii</name>
    <dbReference type="NCBI Taxonomy" id="1485666"/>
    <lineage>
        <taxon>Bacteria</taxon>
        <taxon>Pseudomonadati</taxon>
        <taxon>Pseudomonadota</taxon>
        <taxon>Gammaproteobacteria</taxon>
        <taxon>Enterobacterales</taxon>
        <taxon>Enterobacteriaceae</taxon>
        <taxon>Candidatus Aschnera</taxon>
    </lineage>
</organism>
<comment type="subcellular location">
    <subcellularLocation>
        <location evidence="1">Cell inner membrane</location>
        <topology evidence="1">Multi-pass membrane protein</topology>
    </subcellularLocation>
    <subcellularLocation>
        <location evidence="10">Cell membrane</location>
        <topology evidence="10">Multi-pass membrane protein</topology>
    </subcellularLocation>
</comment>
<dbReference type="InterPro" id="IPR035906">
    <property type="entry name" value="MetI-like_sf"/>
</dbReference>
<reference evidence="12" key="2">
    <citation type="submission" date="2023-10" db="EMBL/GenBank/DDBJ databases">
        <authorList>
            <person name="Koga R."/>
            <person name="Fukatsu T."/>
        </authorList>
    </citation>
    <scope>NUCLEOTIDE SEQUENCE</scope>
    <source>
        <strain evidence="12">Kw-01</strain>
    </source>
</reference>
<evidence type="ECO:0000256" key="6">
    <source>
        <dbReference type="ARBA" id="ARBA00022692"/>
    </source>
</evidence>
<dbReference type="SUPFAM" id="SSF161098">
    <property type="entry name" value="MetI-like"/>
    <property type="match status" value="1"/>
</dbReference>
<reference evidence="12" key="1">
    <citation type="journal article" date="2023" name="Front. Microbiol.">
        <title>Genome analysis of Candidatus Aschnera chinzeii, the bacterial endosymbiont of the blood-sucking bat fly Penicillidia jenynsii (Insecta: Diptera: Nycteribiidae).</title>
        <authorList>
            <person name="Koga R."/>
            <person name="Moriyama M."/>
            <person name="Nozaki T."/>
            <person name="Fukatsu T."/>
        </authorList>
    </citation>
    <scope>NUCLEOTIDE SEQUENCE</scope>
    <source>
        <strain evidence="12">Kw-01</strain>
    </source>
</reference>
<dbReference type="GO" id="GO:0006865">
    <property type="term" value="P:amino acid transport"/>
    <property type="evidence" value="ECO:0007669"/>
    <property type="project" value="UniProtKB-KW"/>
</dbReference>
<dbReference type="CDD" id="cd06261">
    <property type="entry name" value="TM_PBP2"/>
    <property type="match status" value="1"/>
</dbReference>
<dbReference type="AlphaFoldDB" id="A0AAT9G4Y5"/>
<dbReference type="InterPro" id="IPR043429">
    <property type="entry name" value="ArtM/GltK/GlnP/TcyL/YhdX-like"/>
</dbReference>
<evidence type="ECO:0000313" key="12">
    <source>
        <dbReference type="EMBL" id="BET44763.1"/>
    </source>
</evidence>
<dbReference type="Pfam" id="PF00528">
    <property type="entry name" value="BPD_transp_1"/>
    <property type="match status" value="1"/>
</dbReference>
<dbReference type="PANTHER" id="PTHR30614">
    <property type="entry name" value="MEMBRANE COMPONENT OF AMINO ACID ABC TRANSPORTER"/>
    <property type="match status" value="1"/>
</dbReference>
<evidence type="ECO:0000256" key="1">
    <source>
        <dbReference type="ARBA" id="ARBA00004429"/>
    </source>
</evidence>
<protein>
    <submittedName>
        <fullName evidence="12">Amino acid ABC transporter permease</fullName>
    </submittedName>
</protein>
<feature type="transmembrane region" description="Helical" evidence="10">
    <location>
        <begin position="20"/>
        <end position="49"/>
    </location>
</feature>
<evidence type="ECO:0000256" key="8">
    <source>
        <dbReference type="ARBA" id="ARBA00022989"/>
    </source>
</evidence>
<gene>
    <name evidence="12" type="ORF">ACHINZ_4350</name>
</gene>
<evidence type="ECO:0000256" key="5">
    <source>
        <dbReference type="ARBA" id="ARBA00022519"/>
    </source>
</evidence>
<dbReference type="NCBIfam" id="TIGR01726">
    <property type="entry name" value="HEQRo_perm_3TM"/>
    <property type="match status" value="1"/>
</dbReference>
<sequence length="247" mass="28576">MLKYNLINYLISHEHIIMILYGFFVTIMVSLCAIVISFIIGYNFVIVIICEKKFLNLIIKLYILLFRNTPLLIQLFFWYFIVPQILPSFVMQWLNISHTINIFNIKILWPSFEFLSGVVGLSLYSAAFIIEDLRGGIYGVPYEQKNAALALGFSKWQTMNFVILPQALKIAKSPLLSQCMNIIKNSSLTMAIGVTELSYVSRQIESESLQLFTAFGISTFLYIFMIAIIGIYDNKYQKNISKFNWYK</sequence>
<keyword evidence="3 10" id="KW-0813">Transport</keyword>
<dbReference type="InterPro" id="IPR000515">
    <property type="entry name" value="MetI-like"/>
</dbReference>
<comment type="similarity">
    <text evidence="2">Belongs to the binding-protein-dependent transport system permease family. HisMQ subfamily.</text>
</comment>
<evidence type="ECO:0000256" key="9">
    <source>
        <dbReference type="ARBA" id="ARBA00023136"/>
    </source>
</evidence>
<keyword evidence="5" id="KW-0997">Cell inner membrane</keyword>
<dbReference type="GO" id="GO:0022857">
    <property type="term" value="F:transmembrane transporter activity"/>
    <property type="evidence" value="ECO:0007669"/>
    <property type="project" value="InterPro"/>
</dbReference>
<evidence type="ECO:0000256" key="10">
    <source>
        <dbReference type="RuleBase" id="RU363032"/>
    </source>
</evidence>
<evidence type="ECO:0000256" key="4">
    <source>
        <dbReference type="ARBA" id="ARBA00022475"/>
    </source>
</evidence>
<accession>A0AAT9G4Y5</accession>
<dbReference type="PROSITE" id="PS50928">
    <property type="entry name" value="ABC_TM1"/>
    <property type="match status" value="1"/>
</dbReference>